<keyword evidence="2" id="KW-0732">Signal</keyword>
<gene>
    <name evidence="4" type="ORF">BAUCODRAFT_28714</name>
</gene>
<dbReference type="EMBL" id="KB445550">
    <property type="protein sequence ID" value="EMD00364.1"/>
    <property type="molecule type" value="Genomic_DNA"/>
</dbReference>
<dbReference type="eggNOG" id="ENOG502SHMP">
    <property type="taxonomic scope" value="Eukaryota"/>
</dbReference>
<dbReference type="HOGENOM" id="CLU_310783_0_0_1"/>
<reference evidence="4 5" key="1">
    <citation type="journal article" date="2012" name="PLoS Pathog.">
        <title>Diverse lifestyles and strategies of plant pathogenesis encoded in the genomes of eighteen Dothideomycetes fungi.</title>
        <authorList>
            <person name="Ohm R.A."/>
            <person name="Feau N."/>
            <person name="Henrissat B."/>
            <person name="Schoch C.L."/>
            <person name="Horwitz B.A."/>
            <person name="Barry K.W."/>
            <person name="Condon B.J."/>
            <person name="Copeland A.C."/>
            <person name="Dhillon B."/>
            <person name="Glaser F."/>
            <person name="Hesse C.N."/>
            <person name="Kosti I."/>
            <person name="LaButti K."/>
            <person name="Lindquist E.A."/>
            <person name="Lucas S."/>
            <person name="Salamov A.A."/>
            <person name="Bradshaw R.E."/>
            <person name="Ciuffetti L."/>
            <person name="Hamelin R.C."/>
            <person name="Kema G.H.J."/>
            <person name="Lawrence C."/>
            <person name="Scott J.A."/>
            <person name="Spatafora J.W."/>
            <person name="Turgeon B.G."/>
            <person name="de Wit P.J.G.M."/>
            <person name="Zhong S."/>
            <person name="Goodwin S.B."/>
            <person name="Grigoriev I.V."/>
        </authorList>
    </citation>
    <scope>NUCLEOTIDE SEQUENCE [LARGE SCALE GENOMIC DNA]</scope>
    <source>
        <strain evidence="4 5">UAMH 10762</strain>
    </source>
</reference>
<feature type="domain" description="DUF7029" evidence="3">
    <location>
        <begin position="132"/>
        <end position="226"/>
    </location>
</feature>
<feature type="chain" id="PRO_5004021973" description="DUF7029 domain-containing protein" evidence="2">
    <location>
        <begin position="18"/>
        <end position="946"/>
    </location>
</feature>
<evidence type="ECO:0000313" key="4">
    <source>
        <dbReference type="EMBL" id="EMD00364.1"/>
    </source>
</evidence>
<feature type="signal peptide" evidence="2">
    <location>
        <begin position="1"/>
        <end position="17"/>
    </location>
</feature>
<dbReference type="AlphaFoldDB" id="M2N899"/>
<organism evidence="4 5">
    <name type="scientific">Baudoinia panamericana (strain UAMH 10762)</name>
    <name type="common">Angels' share fungus</name>
    <name type="synonym">Baudoinia compniacensis (strain UAMH 10762)</name>
    <dbReference type="NCBI Taxonomy" id="717646"/>
    <lineage>
        <taxon>Eukaryota</taxon>
        <taxon>Fungi</taxon>
        <taxon>Dikarya</taxon>
        <taxon>Ascomycota</taxon>
        <taxon>Pezizomycotina</taxon>
        <taxon>Dothideomycetes</taxon>
        <taxon>Dothideomycetidae</taxon>
        <taxon>Mycosphaerellales</taxon>
        <taxon>Teratosphaeriaceae</taxon>
        <taxon>Baudoinia</taxon>
    </lineage>
</organism>
<keyword evidence="5" id="KW-1185">Reference proteome</keyword>
<sequence length="946" mass="98706">MLLGLCLVLLYASCCHAALLGSHKVDRANRGIPEVLKARSPQGRPRGGSNSAPGHDLWPNQPPASKYLRSTSIVAQSKPSSTGHMIIRPSTPPKSWNGDSMQALIPSMDTEHWYSSDHQYGAMKARLALNHHYLTIALDHSAFVDNVVCSDNSTITGSFTGSDAFTLAEQHWTGDDDLVFITSAPTCSSDGQNAFFLASSASFNAAGQSFRIMAQKKSFQDVCAEMHLDFGYEEPGTSTSYAASTPSAAAATSLYATSTTSTGLSAPTTSASLSETTSSPSSSVGSTPTSTNSNVPSSAAASSYSTLGSSVPSSTTASAPVSIATTGPAFSSGTEAATSQGTLTGLGGTLTVASGSDQNASATAIDSAPPEATIDGLPAIAPGPDFDQRLDDLLGYYSQDVYDENTVLAEASGLGISARDLAKRGFFDFISNVVSNVVDNLKQVVSNVVSDIQTFVTVATDAVQVAYNTAVALVQVIATGQYSAEIDHSFSSAPDGEGDCDFGSNCYLLYSTIGATGDEGFDLYCVSCSASGDIKLVGTIAATLSSGVTQASFSATGDLDVELFLGLDAFATYDYSQERDLKVVSLGGWKIPGIVALAPEAVLSSLIAVHIAASGRIYSGASLTWPNIVASVDLVNTQNSQFTGFTPNVSPVFQASGQIEVDVTLALPVTLSFALEILPGSNYQKIYSVNLTDTPAVAASALYDSTASDGCSGVAYDVAFQNNLEVDTSLFGVYQLSNYNQDLGQGCYTIGAKERRTIGQRQNDEDADVNGTAAYPVVAATVGDPSGQVTMHPHYNGNLFLAQQGQASNLTLVTGDTQMMVMSPSDQLNIVYGDSAGRIMHYYPDTLASLGVSRLRLATWDNLPHGSRIVTLAPVVINGTEFLTGVDAQGQQSWLMCCGIDDQPNRMFLASDWQAAPAILQSPGMQYIVTGGVATDCIPLAFTATS</sequence>
<evidence type="ECO:0000259" key="3">
    <source>
        <dbReference type="Pfam" id="PF22974"/>
    </source>
</evidence>
<dbReference type="Proteomes" id="UP000011761">
    <property type="component" value="Unassembled WGS sequence"/>
</dbReference>
<name>M2N899_BAUPA</name>
<feature type="region of interest" description="Disordered" evidence="1">
    <location>
        <begin position="261"/>
        <end position="319"/>
    </location>
</feature>
<feature type="region of interest" description="Disordered" evidence="1">
    <location>
        <begin position="34"/>
        <end position="61"/>
    </location>
</feature>
<evidence type="ECO:0000256" key="2">
    <source>
        <dbReference type="SAM" id="SignalP"/>
    </source>
</evidence>
<dbReference type="RefSeq" id="XP_007671548.1">
    <property type="nucleotide sequence ID" value="XM_007673358.1"/>
</dbReference>
<dbReference type="KEGG" id="bcom:BAUCODRAFT_28714"/>
<dbReference type="GeneID" id="19110754"/>
<evidence type="ECO:0000313" key="5">
    <source>
        <dbReference type="Proteomes" id="UP000011761"/>
    </source>
</evidence>
<accession>M2N899</accession>
<dbReference type="InterPro" id="IPR054293">
    <property type="entry name" value="DUF7029"/>
</dbReference>
<protein>
    <recommendedName>
        <fullName evidence="3">DUF7029 domain-containing protein</fullName>
    </recommendedName>
</protein>
<evidence type="ECO:0000256" key="1">
    <source>
        <dbReference type="SAM" id="MobiDB-lite"/>
    </source>
</evidence>
<dbReference type="OrthoDB" id="160645at2759"/>
<dbReference type="Pfam" id="PF22974">
    <property type="entry name" value="DUF7029"/>
    <property type="match status" value="1"/>
</dbReference>
<proteinExistence type="predicted"/>